<organism evidence="1 2">
    <name type="scientific">Platanthera guangdongensis</name>
    <dbReference type="NCBI Taxonomy" id="2320717"/>
    <lineage>
        <taxon>Eukaryota</taxon>
        <taxon>Viridiplantae</taxon>
        <taxon>Streptophyta</taxon>
        <taxon>Embryophyta</taxon>
        <taxon>Tracheophyta</taxon>
        <taxon>Spermatophyta</taxon>
        <taxon>Magnoliopsida</taxon>
        <taxon>Liliopsida</taxon>
        <taxon>Asparagales</taxon>
        <taxon>Orchidaceae</taxon>
        <taxon>Orchidoideae</taxon>
        <taxon>Orchideae</taxon>
        <taxon>Orchidinae</taxon>
        <taxon>Platanthera</taxon>
    </lineage>
</organism>
<protein>
    <submittedName>
        <fullName evidence="1">Uncharacterized protein</fullName>
    </submittedName>
</protein>
<proteinExistence type="predicted"/>
<gene>
    <name evidence="1" type="ORF">KSP40_PGU013636</name>
</gene>
<keyword evidence="2" id="KW-1185">Reference proteome</keyword>
<evidence type="ECO:0000313" key="2">
    <source>
        <dbReference type="Proteomes" id="UP001412067"/>
    </source>
</evidence>
<sequence>MAVGGGNDSKSFEGEMLPAMECNASFFSAVAGAINGKFFEPLDNVTTNWIVVRLAGMEFSIGRVAGKME</sequence>
<reference evidence="1 2" key="1">
    <citation type="journal article" date="2022" name="Nat. Plants">
        <title>Genomes of leafy and leafless Platanthera orchids illuminate the evolution of mycoheterotrophy.</title>
        <authorList>
            <person name="Li M.H."/>
            <person name="Liu K.W."/>
            <person name="Li Z."/>
            <person name="Lu H.C."/>
            <person name="Ye Q.L."/>
            <person name="Zhang D."/>
            <person name="Wang J.Y."/>
            <person name="Li Y.F."/>
            <person name="Zhong Z.M."/>
            <person name="Liu X."/>
            <person name="Yu X."/>
            <person name="Liu D.K."/>
            <person name="Tu X.D."/>
            <person name="Liu B."/>
            <person name="Hao Y."/>
            <person name="Liao X.Y."/>
            <person name="Jiang Y.T."/>
            <person name="Sun W.H."/>
            <person name="Chen J."/>
            <person name="Chen Y.Q."/>
            <person name="Ai Y."/>
            <person name="Zhai J.W."/>
            <person name="Wu S.S."/>
            <person name="Zhou Z."/>
            <person name="Hsiao Y.Y."/>
            <person name="Wu W.L."/>
            <person name="Chen Y.Y."/>
            <person name="Lin Y.F."/>
            <person name="Hsu J.L."/>
            <person name="Li C.Y."/>
            <person name="Wang Z.W."/>
            <person name="Zhao X."/>
            <person name="Zhong W.Y."/>
            <person name="Ma X.K."/>
            <person name="Ma L."/>
            <person name="Huang J."/>
            <person name="Chen G.Z."/>
            <person name="Huang M.Z."/>
            <person name="Huang L."/>
            <person name="Peng D.H."/>
            <person name="Luo Y.B."/>
            <person name="Zou S.Q."/>
            <person name="Chen S.P."/>
            <person name="Lan S."/>
            <person name="Tsai W.C."/>
            <person name="Van de Peer Y."/>
            <person name="Liu Z.J."/>
        </authorList>
    </citation>
    <scope>NUCLEOTIDE SEQUENCE [LARGE SCALE GENOMIC DNA]</scope>
    <source>
        <strain evidence="1">Lor288</strain>
    </source>
</reference>
<comment type="caution">
    <text evidence="1">The sequence shown here is derived from an EMBL/GenBank/DDBJ whole genome shotgun (WGS) entry which is preliminary data.</text>
</comment>
<accession>A0ABR2MPN1</accession>
<evidence type="ECO:0000313" key="1">
    <source>
        <dbReference type="EMBL" id="KAK8966134.1"/>
    </source>
</evidence>
<dbReference type="Proteomes" id="UP001412067">
    <property type="component" value="Unassembled WGS sequence"/>
</dbReference>
<name>A0ABR2MPN1_9ASPA</name>
<dbReference type="EMBL" id="JBBWWR010000005">
    <property type="protein sequence ID" value="KAK8966134.1"/>
    <property type="molecule type" value="Genomic_DNA"/>
</dbReference>